<dbReference type="PANTHER" id="PTHR31912:SF34">
    <property type="entry name" value="NOTOCHORD-RELATED PROTEIN"/>
    <property type="match status" value="1"/>
</dbReference>
<organism evidence="1 2">
    <name type="scientific">Dendrothele bispora (strain CBS 962.96)</name>
    <dbReference type="NCBI Taxonomy" id="1314807"/>
    <lineage>
        <taxon>Eukaryota</taxon>
        <taxon>Fungi</taxon>
        <taxon>Dikarya</taxon>
        <taxon>Basidiomycota</taxon>
        <taxon>Agaricomycotina</taxon>
        <taxon>Agaricomycetes</taxon>
        <taxon>Agaricomycetidae</taxon>
        <taxon>Agaricales</taxon>
        <taxon>Agaricales incertae sedis</taxon>
        <taxon>Dendrothele</taxon>
    </lineage>
</organism>
<evidence type="ECO:0000313" key="2">
    <source>
        <dbReference type="Proteomes" id="UP000297245"/>
    </source>
</evidence>
<dbReference type="AlphaFoldDB" id="A0A4S8M6T0"/>
<keyword evidence="2" id="KW-1185">Reference proteome</keyword>
<feature type="non-terminal residue" evidence="1">
    <location>
        <position position="954"/>
    </location>
</feature>
<reference evidence="1 2" key="1">
    <citation type="journal article" date="2019" name="Nat. Ecol. Evol.">
        <title>Megaphylogeny resolves global patterns of mushroom evolution.</title>
        <authorList>
            <person name="Varga T."/>
            <person name="Krizsan K."/>
            <person name="Foldi C."/>
            <person name="Dima B."/>
            <person name="Sanchez-Garcia M."/>
            <person name="Sanchez-Ramirez S."/>
            <person name="Szollosi G.J."/>
            <person name="Szarkandi J.G."/>
            <person name="Papp V."/>
            <person name="Albert L."/>
            <person name="Andreopoulos W."/>
            <person name="Angelini C."/>
            <person name="Antonin V."/>
            <person name="Barry K.W."/>
            <person name="Bougher N.L."/>
            <person name="Buchanan P."/>
            <person name="Buyck B."/>
            <person name="Bense V."/>
            <person name="Catcheside P."/>
            <person name="Chovatia M."/>
            <person name="Cooper J."/>
            <person name="Damon W."/>
            <person name="Desjardin D."/>
            <person name="Finy P."/>
            <person name="Geml J."/>
            <person name="Haridas S."/>
            <person name="Hughes K."/>
            <person name="Justo A."/>
            <person name="Karasinski D."/>
            <person name="Kautmanova I."/>
            <person name="Kiss B."/>
            <person name="Kocsube S."/>
            <person name="Kotiranta H."/>
            <person name="LaButti K.M."/>
            <person name="Lechner B.E."/>
            <person name="Liimatainen K."/>
            <person name="Lipzen A."/>
            <person name="Lukacs Z."/>
            <person name="Mihaltcheva S."/>
            <person name="Morgado L.N."/>
            <person name="Niskanen T."/>
            <person name="Noordeloos M.E."/>
            <person name="Ohm R.A."/>
            <person name="Ortiz-Santana B."/>
            <person name="Ovrebo C."/>
            <person name="Racz N."/>
            <person name="Riley R."/>
            <person name="Savchenko A."/>
            <person name="Shiryaev A."/>
            <person name="Soop K."/>
            <person name="Spirin V."/>
            <person name="Szebenyi C."/>
            <person name="Tomsovsky M."/>
            <person name="Tulloss R.E."/>
            <person name="Uehling J."/>
            <person name="Grigoriev I.V."/>
            <person name="Vagvolgyi C."/>
            <person name="Papp T."/>
            <person name="Martin F.M."/>
            <person name="Miettinen O."/>
            <person name="Hibbett D.S."/>
            <person name="Nagy L.G."/>
        </authorList>
    </citation>
    <scope>NUCLEOTIDE SEQUENCE [LARGE SCALE GENOMIC DNA]</scope>
    <source>
        <strain evidence="1 2">CBS 962.96</strain>
    </source>
</reference>
<evidence type="ECO:0000313" key="1">
    <source>
        <dbReference type="EMBL" id="THU97830.1"/>
    </source>
</evidence>
<accession>A0A4S8M6T0</accession>
<sequence>MLLDIMDNLPRLRLSSAHFQLILWLLKECGVTHVPSYSAFRKTQESLSTLCGSEPKHFKSLFNNHFYVNDPSAAIKRNFANPHVAPHMNFYPEVTPGPISEVWQCERWKEFDPSQHTPMFSTGGKQFYIEEVAKLRDNRLVIPISWMKRGDEICADANLVSIDKDGLWFRENGVIIVPSSLFERNCKEIISSLPGEHIPWKGEIWNNIPTMPNPDRQLVPDGYDLYDVYLATWFDDVSGNKSKQYNKHFVGYTANTNLPGQLLQQEFFVEYLSNSQHATALEQLSAIKELVNASQSNPIICYNASTGRMCGVRLHISVLPADNPQQAEEASHMGGNANYPCRKCNVGGPSEHVQSDEGYHSLYLAIDDISRSATETRTRLINQMKIATKGVQKSVSDMQTATGTKDKITEYWIEILLQKAKEEKKKDPSKSVQEVTDTLERWLEEQPGDKMNPLLDIAGLDPTKDTPVEILHTILLGIVKYVWHMFNTSLTDAERNLFVIRLQSTDLDGLNVPPLRAAYMMQYRSNLIGKHFKTLMQTMVFHAQDLVTPALFELIKAVGELGAVLWVSEIPNMDDYLSDLEILIGNTLDAFAAVDPLKIIQKIKIHLLPHVVSDIRRFGPAVRNSTEIFECYNAIFRLCSVFSNHQAPSRDIARKFSSMARVKHILSGGYWLYGDKWIQASPRVRRILEADTTIQRHLGWVPPNLIKYGILFCKSNSSGYMKPLALRKTVPRLWSTTKASTVLFNNFLYWNDNQSVISASGDVCKIGSWVVVRPNADSNQFAIGQIVELLSPSPDGTGPSTIPENLVTIESFILGDKRHTIFDMPVLHQPEGQKFLVITTRAVLFRISVQHDCALGKCKPTGLRTVVQERIATENHTNFLVHNNRSHFVINTHALHNANLLRQVLPRDLTKPQPQHGNAEQRKAWHAEIAITVRQKMADKRKTTNEKRRATIAA</sequence>
<dbReference type="PANTHER" id="PTHR31912">
    <property type="entry name" value="IP13529P"/>
    <property type="match status" value="1"/>
</dbReference>
<dbReference type="OrthoDB" id="2506088at2759"/>
<dbReference type="Proteomes" id="UP000297245">
    <property type="component" value="Unassembled WGS sequence"/>
</dbReference>
<protein>
    <submittedName>
        <fullName evidence="1">Uncharacterized protein</fullName>
    </submittedName>
</protein>
<dbReference type="EMBL" id="ML179148">
    <property type="protein sequence ID" value="THU97830.1"/>
    <property type="molecule type" value="Genomic_DNA"/>
</dbReference>
<proteinExistence type="predicted"/>
<name>A0A4S8M6T0_DENBC</name>
<gene>
    <name evidence="1" type="ORF">K435DRAFT_721412</name>
</gene>